<proteinExistence type="predicted"/>
<evidence type="ECO:0000313" key="1">
    <source>
        <dbReference type="Proteomes" id="UP000887565"/>
    </source>
</evidence>
<sequence>MLVYITQPWELLWDSWYGAMVAIMERLLYRVQSHFGARLILAPVSHWRPSHFGVRLTLASNVVGAK</sequence>
<dbReference type="Proteomes" id="UP000887565">
    <property type="component" value="Unplaced"/>
</dbReference>
<protein>
    <submittedName>
        <fullName evidence="2">Uncharacterized protein</fullName>
    </submittedName>
</protein>
<keyword evidence="1" id="KW-1185">Reference proteome</keyword>
<accession>A0A915J0X8</accession>
<reference evidence="2" key="1">
    <citation type="submission" date="2022-11" db="UniProtKB">
        <authorList>
            <consortium name="WormBaseParasite"/>
        </authorList>
    </citation>
    <scope>IDENTIFICATION</scope>
</reference>
<dbReference type="AlphaFoldDB" id="A0A915J0X8"/>
<name>A0A915J0X8_ROMCU</name>
<evidence type="ECO:0000313" key="2">
    <source>
        <dbReference type="WBParaSite" id="nRc.2.0.1.t20116-RA"/>
    </source>
</evidence>
<dbReference type="WBParaSite" id="nRc.2.0.1.t20116-RA">
    <property type="protein sequence ID" value="nRc.2.0.1.t20116-RA"/>
    <property type="gene ID" value="nRc.2.0.1.g20116"/>
</dbReference>
<organism evidence="1 2">
    <name type="scientific">Romanomermis culicivorax</name>
    <name type="common">Nematode worm</name>
    <dbReference type="NCBI Taxonomy" id="13658"/>
    <lineage>
        <taxon>Eukaryota</taxon>
        <taxon>Metazoa</taxon>
        <taxon>Ecdysozoa</taxon>
        <taxon>Nematoda</taxon>
        <taxon>Enoplea</taxon>
        <taxon>Dorylaimia</taxon>
        <taxon>Mermithida</taxon>
        <taxon>Mermithoidea</taxon>
        <taxon>Mermithidae</taxon>
        <taxon>Romanomermis</taxon>
    </lineage>
</organism>